<dbReference type="GO" id="GO:0003700">
    <property type="term" value="F:DNA-binding transcription factor activity"/>
    <property type="evidence" value="ECO:0007669"/>
    <property type="project" value="InterPro"/>
</dbReference>
<dbReference type="PROSITE" id="PS51294">
    <property type="entry name" value="HTH_MYB"/>
    <property type="match status" value="1"/>
</dbReference>
<dbReference type="EMBL" id="SDRB02001765">
    <property type="protein sequence ID" value="THG20707.1"/>
    <property type="molecule type" value="Genomic_DNA"/>
</dbReference>
<evidence type="ECO:0000256" key="2">
    <source>
        <dbReference type="ARBA" id="ARBA00023015"/>
    </source>
</evidence>
<dbReference type="InterPro" id="IPR044787">
    <property type="entry name" value="HHO5-like"/>
</dbReference>
<dbReference type="InterPro" id="IPR017930">
    <property type="entry name" value="Myb_dom"/>
</dbReference>
<name>A0A4V3WQL4_CAMSN</name>
<dbReference type="InterPro" id="IPR001005">
    <property type="entry name" value="SANT/Myb"/>
</dbReference>
<evidence type="ECO:0000256" key="1">
    <source>
        <dbReference type="ARBA" id="ARBA00004123"/>
    </source>
</evidence>
<accession>A0A4V3WQL4</accession>
<dbReference type="SUPFAM" id="SSF46689">
    <property type="entry name" value="Homeodomain-like"/>
    <property type="match status" value="1"/>
</dbReference>
<organism evidence="8 9">
    <name type="scientific">Camellia sinensis var. sinensis</name>
    <name type="common">China tea</name>
    <dbReference type="NCBI Taxonomy" id="542762"/>
    <lineage>
        <taxon>Eukaryota</taxon>
        <taxon>Viridiplantae</taxon>
        <taxon>Streptophyta</taxon>
        <taxon>Embryophyta</taxon>
        <taxon>Tracheophyta</taxon>
        <taxon>Spermatophyta</taxon>
        <taxon>Magnoliopsida</taxon>
        <taxon>eudicotyledons</taxon>
        <taxon>Gunneridae</taxon>
        <taxon>Pentapetalae</taxon>
        <taxon>asterids</taxon>
        <taxon>Ericales</taxon>
        <taxon>Theaceae</taxon>
        <taxon>Camellia</taxon>
    </lineage>
</organism>
<dbReference type="STRING" id="542762.A0A4V3WQL4"/>
<evidence type="ECO:0000256" key="3">
    <source>
        <dbReference type="ARBA" id="ARBA00023125"/>
    </source>
</evidence>
<proteinExistence type="predicted"/>
<evidence type="ECO:0000256" key="4">
    <source>
        <dbReference type="ARBA" id="ARBA00023163"/>
    </source>
</evidence>
<dbReference type="Gene3D" id="1.10.10.60">
    <property type="entry name" value="Homeodomain-like"/>
    <property type="match status" value="1"/>
</dbReference>
<dbReference type="Pfam" id="PF00249">
    <property type="entry name" value="Myb_DNA-binding"/>
    <property type="match status" value="1"/>
</dbReference>
<evidence type="ECO:0000259" key="7">
    <source>
        <dbReference type="PROSITE" id="PS51294"/>
    </source>
</evidence>
<feature type="domain" description="HTH myb-type" evidence="7">
    <location>
        <begin position="217"/>
        <end position="278"/>
    </location>
</feature>
<evidence type="ECO:0000313" key="8">
    <source>
        <dbReference type="EMBL" id="THG20707.1"/>
    </source>
</evidence>
<evidence type="ECO:0000313" key="9">
    <source>
        <dbReference type="Proteomes" id="UP000306102"/>
    </source>
</evidence>
<feature type="compositionally biased region" description="Basic and acidic residues" evidence="6">
    <location>
        <begin position="297"/>
        <end position="306"/>
    </location>
</feature>
<evidence type="ECO:0000256" key="6">
    <source>
        <dbReference type="SAM" id="MobiDB-lite"/>
    </source>
</evidence>
<keyword evidence="9" id="KW-1185">Reference proteome</keyword>
<dbReference type="InterPro" id="IPR006447">
    <property type="entry name" value="Myb_dom_plants"/>
</dbReference>
<dbReference type="AlphaFoldDB" id="A0A4V3WQL4"/>
<dbReference type="FunFam" id="1.10.10.60:FF:000002">
    <property type="entry name" value="Myb family transcription factor"/>
    <property type="match status" value="1"/>
</dbReference>
<dbReference type="Proteomes" id="UP000306102">
    <property type="component" value="Unassembled WGS sequence"/>
</dbReference>
<dbReference type="InterPro" id="IPR009057">
    <property type="entry name" value="Homeodomain-like_sf"/>
</dbReference>
<keyword evidence="3" id="KW-0238">DNA-binding</keyword>
<dbReference type="SMR" id="A0A4V3WQL4"/>
<dbReference type="NCBIfam" id="TIGR01557">
    <property type="entry name" value="myb_SHAQKYF"/>
    <property type="match status" value="1"/>
</dbReference>
<dbReference type="PANTHER" id="PTHR31003:SF22">
    <property type="entry name" value="TRANSCRIPTION FACTOR HHO5"/>
    <property type="match status" value="1"/>
</dbReference>
<comment type="caution">
    <text evidence="8">The sequence shown here is derived from an EMBL/GenBank/DDBJ whole genome shotgun (WGS) entry which is preliminary data.</text>
</comment>
<dbReference type="Pfam" id="PF26575">
    <property type="entry name" value="HHO5_N"/>
    <property type="match status" value="1"/>
</dbReference>
<comment type="subcellular location">
    <subcellularLocation>
        <location evidence="1">Nucleus</location>
    </subcellularLocation>
</comment>
<dbReference type="GO" id="GO:0005634">
    <property type="term" value="C:nucleus"/>
    <property type="evidence" value="ECO:0007669"/>
    <property type="project" value="UniProtKB-SubCell"/>
</dbReference>
<dbReference type="PANTHER" id="PTHR31003">
    <property type="entry name" value="MYB FAMILY TRANSCRIPTION FACTOR"/>
    <property type="match status" value="1"/>
</dbReference>
<evidence type="ECO:0000256" key="5">
    <source>
        <dbReference type="ARBA" id="ARBA00023242"/>
    </source>
</evidence>
<keyword evidence="4" id="KW-0804">Transcription</keyword>
<feature type="compositionally biased region" description="Polar residues" evidence="6">
    <location>
        <begin position="284"/>
        <end position="296"/>
    </location>
</feature>
<dbReference type="InterPro" id="IPR058673">
    <property type="entry name" value="HHO5-like_N"/>
</dbReference>
<keyword evidence="2" id="KW-0805">Transcription regulation</keyword>
<keyword evidence="5" id="KW-0539">Nucleus</keyword>
<protein>
    <recommendedName>
        <fullName evidence="7">HTH myb-type domain-containing protein</fullName>
    </recommendedName>
</protein>
<feature type="region of interest" description="Disordered" evidence="6">
    <location>
        <begin position="284"/>
        <end position="306"/>
    </location>
</feature>
<gene>
    <name evidence="8" type="ORF">TEA_005814</name>
</gene>
<sequence>MVANSAELNLGLNWVHPQPKTISEILTEVSVIADVSEKLSKLNGYVRLLEDELRKIHSFKHDLPICTLLLNDAIKRLKEEIMECVRKESNCSSDLSDKKNWMSSVQLWTPINVKCENSPAYTKKQFSEPDMKSRGSATENPLQLCSFGNRGGAFVPFKGLSGLRMKEEKEASFMHGISLSTPVVERGSINLNLEGNNSVSSGSGSSSVTEQIKQWNRAKKERRCWSPELHRRFVDALEQLGGSQTAATPKHIRELMQVDGLTNDEVKSHLQKYRIHVRKLPDSSAATSIGSWMTQDQRGDLSENRS</sequence>
<dbReference type="GO" id="GO:0003677">
    <property type="term" value="F:DNA binding"/>
    <property type="evidence" value="ECO:0007669"/>
    <property type="project" value="UniProtKB-KW"/>
</dbReference>
<reference evidence="8 9" key="1">
    <citation type="journal article" date="2018" name="Proc. Natl. Acad. Sci. U.S.A.">
        <title>Draft genome sequence of Camellia sinensis var. sinensis provides insights into the evolution of the tea genome and tea quality.</title>
        <authorList>
            <person name="Wei C."/>
            <person name="Yang H."/>
            <person name="Wang S."/>
            <person name="Zhao J."/>
            <person name="Liu C."/>
            <person name="Gao L."/>
            <person name="Xia E."/>
            <person name="Lu Y."/>
            <person name="Tai Y."/>
            <person name="She G."/>
            <person name="Sun J."/>
            <person name="Cao H."/>
            <person name="Tong W."/>
            <person name="Gao Q."/>
            <person name="Li Y."/>
            <person name="Deng W."/>
            <person name="Jiang X."/>
            <person name="Wang W."/>
            <person name="Chen Q."/>
            <person name="Zhang S."/>
            <person name="Li H."/>
            <person name="Wu J."/>
            <person name="Wang P."/>
            <person name="Li P."/>
            <person name="Shi C."/>
            <person name="Zheng F."/>
            <person name="Jian J."/>
            <person name="Huang B."/>
            <person name="Shan D."/>
            <person name="Shi M."/>
            <person name="Fang C."/>
            <person name="Yue Y."/>
            <person name="Li F."/>
            <person name="Li D."/>
            <person name="Wei S."/>
            <person name="Han B."/>
            <person name="Jiang C."/>
            <person name="Yin Y."/>
            <person name="Xia T."/>
            <person name="Zhang Z."/>
            <person name="Bennetzen J.L."/>
            <person name="Zhao S."/>
            <person name="Wan X."/>
        </authorList>
    </citation>
    <scope>NUCLEOTIDE SEQUENCE [LARGE SCALE GENOMIC DNA]</scope>
    <source>
        <strain evidence="9">cv. Shuchazao</strain>
        <tissue evidence="8">Leaf</tissue>
    </source>
</reference>